<dbReference type="Proteomes" id="UP001642464">
    <property type="component" value="Unassembled WGS sequence"/>
</dbReference>
<name>A0ABP0I350_9DINO</name>
<evidence type="ECO:0000313" key="2">
    <source>
        <dbReference type="Proteomes" id="UP001642464"/>
    </source>
</evidence>
<evidence type="ECO:0000313" key="1">
    <source>
        <dbReference type="EMBL" id="CAK8996989.1"/>
    </source>
</evidence>
<dbReference type="EMBL" id="CAXAMM010002658">
    <property type="protein sequence ID" value="CAK8996989.1"/>
    <property type="molecule type" value="Genomic_DNA"/>
</dbReference>
<accession>A0ABP0I350</accession>
<organism evidence="1 2">
    <name type="scientific">Durusdinium trenchii</name>
    <dbReference type="NCBI Taxonomy" id="1381693"/>
    <lineage>
        <taxon>Eukaryota</taxon>
        <taxon>Sar</taxon>
        <taxon>Alveolata</taxon>
        <taxon>Dinophyceae</taxon>
        <taxon>Suessiales</taxon>
        <taxon>Symbiodiniaceae</taxon>
        <taxon>Durusdinium</taxon>
    </lineage>
</organism>
<protein>
    <submittedName>
        <fullName evidence="1">Uncharacterized protein</fullName>
    </submittedName>
</protein>
<reference evidence="1 2" key="1">
    <citation type="submission" date="2024-02" db="EMBL/GenBank/DDBJ databases">
        <authorList>
            <person name="Chen Y."/>
            <person name="Shah S."/>
            <person name="Dougan E. K."/>
            <person name="Thang M."/>
            <person name="Chan C."/>
        </authorList>
    </citation>
    <scope>NUCLEOTIDE SEQUENCE [LARGE SCALE GENOMIC DNA]</scope>
</reference>
<sequence>MGRAFAAVHLASRPKASEIWTWDAACRMPHRCPKLSYGTAFLTLPAKKVPQRGFAFLDAAAEVPAESDPIPKQEADRHFVACKKPLPLGEPRACEMEGYEACEDKCKEHFVGEQTCYDTCVSHCVIGRNKLKELRVEPNCYAEKVPPGDLPVPQPKEPEVYDEVYKEQDYQW</sequence>
<proteinExistence type="predicted"/>
<keyword evidence="2" id="KW-1185">Reference proteome</keyword>
<comment type="caution">
    <text evidence="1">The sequence shown here is derived from an EMBL/GenBank/DDBJ whole genome shotgun (WGS) entry which is preliminary data.</text>
</comment>
<gene>
    <name evidence="1" type="ORF">SCF082_LOCUS5028</name>
</gene>